<dbReference type="EMBL" id="NKUJ01000998">
    <property type="protein sequence ID" value="RMI94950.1"/>
    <property type="molecule type" value="Genomic_DNA"/>
</dbReference>
<gene>
    <name evidence="5" type="ORF">CDV36_016434</name>
</gene>
<dbReference type="SUPFAM" id="SSF144232">
    <property type="entry name" value="HIT/MYND zinc finger-like"/>
    <property type="match status" value="1"/>
</dbReference>
<comment type="caution">
    <text evidence="5">The sequence shown here is derived from an EMBL/GenBank/DDBJ whole genome shotgun (WGS) entry which is preliminary data.</text>
</comment>
<evidence type="ECO:0000256" key="3">
    <source>
        <dbReference type="ARBA" id="ARBA00022833"/>
    </source>
</evidence>
<dbReference type="STRING" id="2010991.A0A3M2QPL9"/>
<keyword evidence="2" id="KW-0863">Zinc-finger</keyword>
<feature type="domain" description="MYND-type" evidence="4">
    <location>
        <begin position="141"/>
        <end position="170"/>
    </location>
</feature>
<dbReference type="Proteomes" id="UP000277212">
    <property type="component" value="Unassembled WGS sequence"/>
</dbReference>
<reference evidence="5 6" key="1">
    <citation type="submission" date="2017-06" db="EMBL/GenBank/DDBJ databases">
        <title>Comparative genomic analysis of Ambrosia Fusariam Clade fungi.</title>
        <authorList>
            <person name="Stajich J.E."/>
            <person name="Carrillo J."/>
            <person name="Kijimoto T."/>
            <person name="Eskalen A."/>
            <person name="O'Donnell K."/>
            <person name="Kasson M."/>
        </authorList>
    </citation>
    <scope>NUCLEOTIDE SEQUENCE [LARGE SCALE GENOMIC DNA]</scope>
    <source>
        <strain evidence="5">UCR3666</strain>
    </source>
</reference>
<name>A0A3M2QPL9_9HYPO</name>
<keyword evidence="1" id="KW-0479">Metal-binding</keyword>
<organism evidence="5 6">
    <name type="scientific">Fusarium kuroshium</name>
    <dbReference type="NCBI Taxonomy" id="2010991"/>
    <lineage>
        <taxon>Eukaryota</taxon>
        <taxon>Fungi</taxon>
        <taxon>Dikarya</taxon>
        <taxon>Ascomycota</taxon>
        <taxon>Pezizomycotina</taxon>
        <taxon>Sordariomycetes</taxon>
        <taxon>Hypocreomycetidae</taxon>
        <taxon>Hypocreales</taxon>
        <taxon>Nectriaceae</taxon>
        <taxon>Fusarium</taxon>
        <taxon>Fusarium solani species complex</taxon>
    </lineage>
</organism>
<keyword evidence="3" id="KW-0862">Zinc</keyword>
<protein>
    <recommendedName>
        <fullName evidence="4">MYND-type domain-containing protein</fullName>
    </recommendedName>
</protein>
<evidence type="ECO:0000256" key="2">
    <source>
        <dbReference type="ARBA" id="ARBA00022771"/>
    </source>
</evidence>
<accession>A0A3M2QPL9</accession>
<dbReference type="GO" id="GO:0008270">
    <property type="term" value="F:zinc ion binding"/>
    <property type="evidence" value="ECO:0007669"/>
    <property type="project" value="UniProtKB-KW"/>
</dbReference>
<evidence type="ECO:0000313" key="5">
    <source>
        <dbReference type="EMBL" id="RMI94950.1"/>
    </source>
</evidence>
<evidence type="ECO:0000313" key="6">
    <source>
        <dbReference type="Proteomes" id="UP000277212"/>
    </source>
</evidence>
<proteinExistence type="predicted"/>
<dbReference type="Gene3D" id="6.10.140.2220">
    <property type="match status" value="1"/>
</dbReference>
<dbReference type="OrthoDB" id="432970at2759"/>
<evidence type="ECO:0000256" key="1">
    <source>
        <dbReference type="ARBA" id="ARBA00022723"/>
    </source>
</evidence>
<evidence type="ECO:0000259" key="4">
    <source>
        <dbReference type="Pfam" id="PF01753"/>
    </source>
</evidence>
<dbReference type="AlphaFoldDB" id="A0A3M2QPL9"/>
<keyword evidence="6" id="KW-1185">Reference proteome</keyword>
<dbReference type="InterPro" id="IPR002893">
    <property type="entry name" value="Znf_MYND"/>
</dbReference>
<sequence length="170" mass="18855">MTTCSVRFDFFCGETKTLTYRHKVPSSLITNATIAGKDTRYNELFRKTVEPIMEKHEGACRDAFEAPVCNSCGSPANIVLQSPMSWLNGGEGEPFIVVRVTPFCGNERCGTRLRQEVQEEMDENFQDNSGPAGQCIEIIACQVCGKTEGIKRCGRCRVIGYCGTEHQKAD</sequence>
<dbReference type="Pfam" id="PF01753">
    <property type="entry name" value="zf-MYND"/>
    <property type="match status" value="1"/>
</dbReference>